<comment type="caution">
    <text evidence="2">The sequence shown here is derived from an EMBL/GenBank/DDBJ whole genome shotgun (WGS) entry which is preliminary data.</text>
</comment>
<keyword evidence="1" id="KW-0472">Membrane</keyword>
<dbReference type="AlphaFoldDB" id="X1S3Z1"/>
<feature type="transmembrane region" description="Helical" evidence="1">
    <location>
        <begin position="57"/>
        <end position="79"/>
    </location>
</feature>
<evidence type="ECO:0000256" key="1">
    <source>
        <dbReference type="SAM" id="Phobius"/>
    </source>
</evidence>
<evidence type="ECO:0000313" key="2">
    <source>
        <dbReference type="EMBL" id="GAI87608.1"/>
    </source>
</evidence>
<dbReference type="Pfam" id="PF04307">
    <property type="entry name" value="YdjM"/>
    <property type="match status" value="1"/>
</dbReference>
<protein>
    <recommendedName>
        <fullName evidence="3">Hydrolase</fullName>
    </recommendedName>
</protein>
<sequence length="176" mass="19626">MERILLPFTPFHLGPALLLGLLLLRYIDFPTFVVANVIVDIESFLVLALGLNYPLHGFLHTFLGGSIIALLLAMVMNEVREPLSPLLSSFRLEQETSFKRVLLASVFGVYLHILLDAPLYIDIQPFYPLDTNPFYAGSASFGAAVYSLCTWCFLGAAVVYAIRLIMVWREGTKVLS</sequence>
<feature type="transmembrane region" description="Helical" evidence="1">
    <location>
        <begin position="100"/>
        <end position="121"/>
    </location>
</feature>
<feature type="transmembrane region" description="Helical" evidence="1">
    <location>
        <begin position="141"/>
        <end position="162"/>
    </location>
</feature>
<keyword evidence="1" id="KW-0812">Transmembrane</keyword>
<dbReference type="InterPro" id="IPR007404">
    <property type="entry name" value="YdjM-like"/>
</dbReference>
<organism evidence="2">
    <name type="scientific">marine sediment metagenome</name>
    <dbReference type="NCBI Taxonomy" id="412755"/>
    <lineage>
        <taxon>unclassified sequences</taxon>
        <taxon>metagenomes</taxon>
        <taxon>ecological metagenomes</taxon>
    </lineage>
</organism>
<name>X1S3Z1_9ZZZZ</name>
<evidence type="ECO:0008006" key="3">
    <source>
        <dbReference type="Google" id="ProtNLM"/>
    </source>
</evidence>
<dbReference type="EMBL" id="BARW01007468">
    <property type="protein sequence ID" value="GAI87608.1"/>
    <property type="molecule type" value="Genomic_DNA"/>
</dbReference>
<keyword evidence="1" id="KW-1133">Transmembrane helix</keyword>
<feature type="transmembrane region" description="Helical" evidence="1">
    <location>
        <begin position="6"/>
        <end position="24"/>
    </location>
</feature>
<accession>X1S3Z1</accession>
<reference evidence="2" key="1">
    <citation type="journal article" date="2014" name="Front. Microbiol.">
        <title>High frequency of phylogenetically diverse reductive dehalogenase-homologous genes in deep subseafloor sedimentary metagenomes.</title>
        <authorList>
            <person name="Kawai M."/>
            <person name="Futagami T."/>
            <person name="Toyoda A."/>
            <person name="Takaki Y."/>
            <person name="Nishi S."/>
            <person name="Hori S."/>
            <person name="Arai W."/>
            <person name="Tsubouchi T."/>
            <person name="Morono Y."/>
            <person name="Uchiyama I."/>
            <person name="Ito T."/>
            <person name="Fujiyama A."/>
            <person name="Inagaki F."/>
            <person name="Takami H."/>
        </authorList>
    </citation>
    <scope>NUCLEOTIDE SEQUENCE</scope>
    <source>
        <strain evidence="2">Expedition CK06-06</strain>
    </source>
</reference>
<gene>
    <name evidence="2" type="ORF">S12H4_15531</name>
</gene>
<proteinExistence type="predicted"/>